<accession>A0A7C4Y696</accession>
<dbReference type="SFLD" id="SFLDG01099">
    <property type="entry name" value="Uncharacterised_Radical_SAM_Su"/>
    <property type="match status" value="1"/>
</dbReference>
<dbReference type="GO" id="GO:0003824">
    <property type="term" value="F:catalytic activity"/>
    <property type="evidence" value="ECO:0007669"/>
    <property type="project" value="InterPro"/>
</dbReference>
<evidence type="ECO:0000256" key="1">
    <source>
        <dbReference type="ARBA" id="ARBA00022691"/>
    </source>
</evidence>
<evidence type="ECO:0000256" key="2">
    <source>
        <dbReference type="ARBA" id="ARBA00022723"/>
    </source>
</evidence>
<evidence type="ECO:0000313" key="7">
    <source>
        <dbReference type="EMBL" id="HGW92581.1"/>
    </source>
</evidence>
<comment type="caution">
    <text evidence="7">The sequence shown here is derived from an EMBL/GenBank/DDBJ whole genome shotgun (WGS) entry which is preliminary data.</text>
</comment>
<gene>
    <name evidence="7" type="ORF">ENV67_08615</name>
</gene>
<feature type="binding site" evidence="5">
    <location>
        <position position="85"/>
    </location>
    <ligand>
        <name>[4Fe-4S] cluster</name>
        <dbReference type="ChEBI" id="CHEBI:49883"/>
        <note>4Fe-4S-S-AdoMet</note>
    </ligand>
</feature>
<dbReference type="SFLD" id="SFLDS00029">
    <property type="entry name" value="Radical_SAM"/>
    <property type="match status" value="1"/>
</dbReference>
<dbReference type="InterPro" id="IPR013785">
    <property type="entry name" value="Aldolase_TIM"/>
</dbReference>
<dbReference type="SUPFAM" id="SSF102114">
    <property type="entry name" value="Radical SAM enzymes"/>
    <property type="match status" value="1"/>
</dbReference>
<dbReference type="InterPro" id="IPR016431">
    <property type="entry name" value="Pyrv-formate_lyase-activ_prd"/>
</dbReference>
<evidence type="ECO:0000256" key="5">
    <source>
        <dbReference type="PIRSR" id="PIRSR004869-50"/>
    </source>
</evidence>
<dbReference type="InterPro" id="IPR040085">
    <property type="entry name" value="MJ0674-like"/>
</dbReference>
<evidence type="ECO:0000256" key="4">
    <source>
        <dbReference type="ARBA" id="ARBA00023014"/>
    </source>
</evidence>
<dbReference type="EMBL" id="DTHG01000103">
    <property type="protein sequence ID" value="HGW92581.1"/>
    <property type="molecule type" value="Genomic_DNA"/>
</dbReference>
<dbReference type="Pfam" id="PF04055">
    <property type="entry name" value="Radical_SAM"/>
    <property type="match status" value="1"/>
</dbReference>
<feature type="binding site" evidence="5">
    <location>
        <position position="81"/>
    </location>
    <ligand>
        <name>[4Fe-4S] cluster</name>
        <dbReference type="ChEBI" id="CHEBI:49883"/>
        <note>4Fe-4S-S-AdoMet</note>
    </ligand>
</feature>
<dbReference type="PANTHER" id="PTHR43075:SF1">
    <property type="entry name" value="FORMATE LYASE ACTIVATING ENZYME, PUTATIVE (AFU_ORTHOLOGUE AFUA_2G15630)-RELATED"/>
    <property type="match status" value="1"/>
</dbReference>
<dbReference type="GO" id="GO:0051536">
    <property type="term" value="F:iron-sulfur cluster binding"/>
    <property type="evidence" value="ECO:0007669"/>
    <property type="project" value="UniProtKB-KW"/>
</dbReference>
<feature type="binding site" evidence="5">
    <location>
        <position position="88"/>
    </location>
    <ligand>
        <name>[4Fe-4S] cluster</name>
        <dbReference type="ChEBI" id="CHEBI:49883"/>
        <note>4Fe-4S-S-AdoMet</note>
    </ligand>
</feature>
<keyword evidence="2 5" id="KW-0479">Metal-binding</keyword>
<keyword evidence="4 5" id="KW-0411">Iron-sulfur</keyword>
<keyword evidence="1 5" id="KW-0949">S-adenosyl-L-methionine</keyword>
<organism evidence="7">
    <name type="scientific">candidate division WOR-3 bacterium</name>
    <dbReference type="NCBI Taxonomy" id="2052148"/>
    <lineage>
        <taxon>Bacteria</taxon>
        <taxon>Bacteria division WOR-3</taxon>
    </lineage>
</organism>
<dbReference type="AlphaFoldDB" id="A0A7C4Y696"/>
<dbReference type="InterPro" id="IPR007197">
    <property type="entry name" value="rSAM"/>
</dbReference>
<dbReference type="InterPro" id="IPR058240">
    <property type="entry name" value="rSAM_sf"/>
</dbReference>
<dbReference type="PANTHER" id="PTHR43075">
    <property type="entry name" value="FORMATE LYASE ACTIVATING ENZYME, PUTATIVE (AFU_ORTHOLOGUE AFUA_2G15630)-RELATED"/>
    <property type="match status" value="1"/>
</dbReference>
<dbReference type="GO" id="GO:0046872">
    <property type="term" value="F:metal ion binding"/>
    <property type="evidence" value="ECO:0007669"/>
    <property type="project" value="UniProtKB-KW"/>
</dbReference>
<evidence type="ECO:0000259" key="6">
    <source>
        <dbReference type="Pfam" id="PF04055"/>
    </source>
</evidence>
<feature type="domain" description="Radical SAM core" evidence="6">
    <location>
        <begin position="76"/>
        <end position="200"/>
    </location>
</feature>
<evidence type="ECO:0000256" key="3">
    <source>
        <dbReference type="ARBA" id="ARBA00023004"/>
    </source>
</evidence>
<proteinExistence type="predicted"/>
<reference evidence="7" key="1">
    <citation type="journal article" date="2020" name="mSystems">
        <title>Genome- and Community-Level Interaction Insights into Carbon Utilization and Element Cycling Functions of Hydrothermarchaeota in Hydrothermal Sediment.</title>
        <authorList>
            <person name="Zhou Z."/>
            <person name="Liu Y."/>
            <person name="Xu W."/>
            <person name="Pan J."/>
            <person name="Luo Z.H."/>
            <person name="Li M."/>
        </authorList>
    </citation>
    <scope>NUCLEOTIDE SEQUENCE [LARGE SCALE GENOMIC DNA]</scope>
    <source>
        <strain evidence="7">SpSt-780</strain>
    </source>
</reference>
<dbReference type="Gene3D" id="3.20.20.70">
    <property type="entry name" value="Aldolase class I"/>
    <property type="match status" value="1"/>
</dbReference>
<protein>
    <submittedName>
        <fullName evidence="7">Radical SAM protein</fullName>
    </submittedName>
</protein>
<name>A0A7C4Y696_UNCW3</name>
<dbReference type="PIRSF" id="PIRSF004869">
    <property type="entry name" value="PflX_prd"/>
    <property type="match status" value="1"/>
</dbReference>
<keyword evidence="3 5" id="KW-0408">Iron</keyword>
<sequence>MKPLYINLDEKDFKEKIEILFDILNECSLCPNDCKVNRNKGEKGRCESDSKIKISGFHLHFGEEPPISGRNGSGTIFFSGCPSKCVYCQNYTISQLCEGYYINVEQLFSIMLKLQMEGAHNINLVTPTHYVPQIVNAIFLARNSGLKIPIVYNTFGYEKVETLRILEGIIDIYMPDMRYSDDKYAQKYSGVKDYTYYNRIAVKEMHRQVGDLSIENGIAIKGLLVRLLILPNDVSGTIDTLNFLYEEVSKDTYISLLDQYHPVYKAYKFKEINRTIEEDEYMKIYKVAKKFRGHFQMSRIGKLYDL</sequence>
<comment type="cofactor">
    <cofactor evidence="5">
        <name>[4Fe-4S] cluster</name>
        <dbReference type="ChEBI" id="CHEBI:49883"/>
    </cofactor>
    <text evidence="5">Binds 1 [4Fe-4S] cluster. The cluster is coordinated with 3 cysteines and an exchangeable S-adenosyl-L-methionine.</text>
</comment>